<protein>
    <submittedName>
        <fullName evidence="1">Uncharacterized protein</fullName>
    </submittedName>
</protein>
<proteinExistence type="predicted"/>
<accession>A0A367JYV5</accession>
<comment type="caution">
    <text evidence="1">The sequence shown here is derived from an EMBL/GenBank/DDBJ whole genome shotgun (WGS) entry which is preliminary data.</text>
</comment>
<dbReference type="EMBL" id="PJQL01000497">
    <property type="protein sequence ID" value="RCH95144.1"/>
    <property type="molecule type" value="Genomic_DNA"/>
</dbReference>
<organism evidence="1 2">
    <name type="scientific">Rhizopus azygosporus</name>
    <name type="common">Rhizopus microsporus var. azygosporus</name>
    <dbReference type="NCBI Taxonomy" id="86630"/>
    <lineage>
        <taxon>Eukaryota</taxon>
        <taxon>Fungi</taxon>
        <taxon>Fungi incertae sedis</taxon>
        <taxon>Mucoromycota</taxon>
        <taxon>Mucoromycotina</taxon>
        <taxon>Mucoromycetes</taxon>
        <taxon>Mucorales</taxon>
        <taxon>Mucorineae</taxon>
        <taxon>Rhizopodaceae</taxon>
        <taxon>Rhizopus</taxon>
    </lineage>
</organism>
<dbReference type="AlphaFoldDB" id="A0A367JYV5"/>
<name>A0A367JYV5_RHIAZ</name>
<gene>
    <name evidence="1" type="ORF">CU097_004056</name>
</gene>
<keyword evidence="2" id="KW-1185">Reference proteome</keyword>
<evidence type="ECO:0000313" key="2">
    <source>
        <dbReference type="Proteomes" id="UP000252139"/>
    </source>
</evidence>
<dbReference type="Proteomes" id="UP000252139">
    <property type="component" value="Unassembled WGS sequence"/>
</dbReference>
<sequence>MSLYRTSLLQTLQTVVNNQQLPLEERVRMLTSNRNILGRRDIKSSKDAAMAARNRLLTPNTGNGRSNNTAKKVSFNDRLFALIDRLYFEENQQLPDTKACKGHMLKNDGFHDGMSWSDLSSDQRTYYAMMLEQYAKDKGWNIYRCVRL</sequence>
<evidence type="ECO:0000313" key="1">
    <source>
        <dbReference type="EMBL" id="RCH95144.1"/>
    </source>
</evidence>
<reference evidence="1 2" key="1">
    <citation type="journal article" date="2018" name="G3 (Bethesda)">
        <title>Phylogenetic and Phylogenomic Definition of Rhizopus Species.</title>
        <authorList>
            <person name="Gryganskyi A.P."/>
            <person name="Golan J."/>
            <person name="Dolatabadi S."/>
            <person name="Mondo S."/>
            <person name="Robb S."/>
            <person name="Idnurm A."/>
            <person name="Muszewska A."/>
            <person name="Steczkiewicz K."/>
            <person name="Masonjones S."/>
            <person name="Liao H.L."/>
            <person name="Gajdeczka M.T."/>
            <person name="Anike F."/>
            <person name="Vuek A."/>
            <person name="Anishchenko I.M."/>
            <person name="Voigt K."/>
            <person name="de Hoog G.S."/>
            <person name="Smith M.E."/>
            <person name="Heitman J."/>
            <person name="Vilgalys R."/>
            <person name="Stajich J.E."/>
        </authorList>
    </citation>
    <scope>NUCLEOTIDE SEQUENCE [LARGE SCALE GENOMIC DNA]</scope>
    <source>
        <strain evidence="1 2">CBS 357.93</strain>
    </source>
</reference>
<dbReference type="OrthoDB" id="10591842at2759"/>